<reference evidence="1 2" key="1">
    <citation type="journal article" date="2011" name="Plasmid">
        <title>Streptomyces turgidiscabies Car8 contains a modular pathogenicity island that shares virulence genes with other actinobacterial plant pathogens.</title>
        <authorList>
            <person name="Huguet-Tapia J.C."/>
            <person name="Badger J.H."/>
            <person name="Loria R."/>
            <person name="Pettis G.S."/>
        </authorList>
    </citation>
    <scope>NUCLEOTIDE SEQUENCE [LARGE SCALE GENOMIC DNA]</scope>
    <source>
        <strain evidence="1 2">Car8</strain>
    </source>
</reference>
<evidence type="ECO:0000313" key="2">
    <source>
        <dbReference type="Proteomes" id="UP000010931"/>
    </source>
</evidence>
<gene>
    <name evidence="1" type="ORF">STRTUCAR8_06031</name>
</gene>
<name>L7FAR1_STRT8</name>
<dbReference type="PATRIC" id="fig|698760.3.peg.3170"/>
<dbReference type="EMBL" id="AEJB01000231">
    <property type="protein sequence ID" value="ELP68126.1"/>
    <property type="molecule type" value="Genomic_DNA"/>
</dbReference>
<dbReference type="AlphaFoldDB" id="L7FAR1"/>
<protein>
    <submittedName>
        <fullName evidence="1">Uncharacterized protein</fullName>
    </submittedName>
</protein>
<evidence type="ECO:0000313" key="1">
    <source>
        <dbReference type="EMBL" id="ELP68126.1"/>
    </source>
</evidence>
<sequence>MGLGGRLRVRPRGPAHRVSVSICSGCTVRTAVPYRCSVCWGGSSRG</sequence>
<proteinExistence type="predicted"/>
<accession>L7FAR1</accession>
<dbReference type="Proteomes" id="UP000010931">
    <property type="component" value="Unassembled WGS sequence"/>
</dbReference>
<organism evidence="1 2">
    <name type="scientific">Streptomyces turgidiscabies (strain Car8)</name>
    <dbReference type="NCBI Taxonomy" id="698760"/>
    <lineage>
        <taxon>Bacteria</taxon>
        <taxon>Bacillati</taxon>
        <taxon>Actinomycetota</taxon>
        <taxon>Actinomycetes</taxon>
        <taxon>Kitasatosporales</taxon>
        <taxon>Streptomycetaceae</taxon>
        <taxon>Streptomyces</taxon>
    </lineage>
</organism>
<comment type="caution">
    <text evidence="1">The sequence shown here is derived from an EMBL/GenBank/DDBJ whole genome shotgun (WGS) entry which is preliminary data.</text>
</comment>
<keyword evidence="2" id="KW-1185">Reference proteome</keyword>